<organism evidence="2 3">
    <name type="scientific">Thalassiosira pseudonana</name>
    <name type="common">Marine diatom</name>
    <name type="synonym">Cyclotella nana</name>
    <dbReference type="NCBI Taxonomy" id="35128"/>
    <lineage>
        <taxon>Eukaryota</taxon>
        <taxon>Sar</taxon>
        <taxon>Stramenopiles</taxon>
        <taxon>Ochrophyta</taxon>
        <taxon>Bacillariophyta</taxon>
        <taxon>Coscinodiscophyceae</taxon>
        <taxon>Thalassiosirophycidae</taxon>
        <taxon>Thalassiosirales</taxon>
        <taxon>Thalassiosiraceae</taxon>
        <taxon>Thalassiosira</taxon>
    </lineage>
</organism>
<sequence>MKVPQSSPIISFLGLGAAIPHLSNAGRIGSPSNGSTEKPYLGDENLSLIEGSVHDNKERMELACGSDERVLELRLTTDAYGYETSYELLSASGGVVGAGPAAGSKLTDRTTHTVDFCVTIGQRYTLNIIDAYKDGLCCEFGNGTYSFGFDGDILFDSNEEETFDDVGSHTFIVPKPLAFTNVAKSSDAEGCITVEILGDDHPEETSWSIVNQSTGLTVGNAPLGTYAGLTSPKSTEVCLPKGKYDFVVKDKYGDGMCCMAGKGYFKVSLDGSELFRGGNFQTEKRFSIQVLFDPSPVMSARDMEYLLAHNTRRRKFHLANGVSYVPMKWSPQLASRAENWANALLNDCDATGVNHESSVVEGENLAKNKGSSGSYGRLIDVDLIVKRWVDDEEDVPYPHNAHLTQALWRSTKYLGCGEAAKPHDGGTCRVQVCRYARAGNCSMTKYNPKVGDNWKIPVLEDDSRCPPDCPPEGCF</sequence>
<dbReference type="Gene3D" id="3.40.33.10">
    <property type="entry name" value="CAP"/>
    <property type="match status" value="1"/>
</dbReference>
<dbReference type="PRINTS" id="PR00837">
    <property type="entry name" value="V5TPXLIKE"/>
</dbReference>
<dbReference type="FunFam" id="3.40.33.10:FF:000029">
    <property type="entry name" value="Predicted protein"/>
    <property type="match status" value="1"/>
</dbReference>
<dbReference type="Pfam" id="PF00188">
    <property type="entry name" value="CAP"/>
    <property type="match status" value="1"/>
</dbReference>
<dbReference type="PANTHER" id="PTHR10334">
    <property type="entry name" value="CYSTEINE-RICH SECRETORY PROTEIN-RELATED"/>
    <property type="match status" value="1"/>
</dbReference>
<dbReference type="KEGG" id="tps:THAPSDRAFT_20821"/>
<dbReference type="AlphaFoldDB" id="B8BQW5"/>
<dbReference type="RefSeq" id="XP_002286792.1">
    <property type="nucleotide sequence ID" value="XM_002286756.1"/>
</dbReference>
<dbReference type="eggNOG" id="ENOG502T3ZN">
    <property type="taxonomic scope" value="Eukaryota"/>
</dbReference>
<dbReference type="SUPFAM" id="SSF55797">
    <property type="entry name" value="PR-1-like"/>
    <property type="match status" value="1"/>
</dbReference>
<keyword evidence="3" id="KW-1185">Reference proteome</keyword>
<dbReference type="InterPro" id="IPR001283">
    <property type="entry name" value="CRISP-related"/>
</dbReference>
<reference evidence="2 3" key="1">
    <citation type="journal article" date="2004" name="Science">
        <title>The genome of the diatom Thalassiosira pseudonana: ecology, evolution, and metabolism.</title>
        <authorList>
            <person name="Armbrust E.V."/>
            <person name="Berges J.A."/>
            <person name="Bowler C."/>
            <person name="Green B.R."/>
            <person name="Martinez D."/>
            <person name="Putnam N.H."/>
            <person name="Zhou S."/>
            <person name="Allen A.E."/>
            <person name="Apt K.E."/>
            <person name="Bechner M."/>
            <person name="Brzezinski M.A."/>
            <person name="Chaal B.K."/>
            <person name="Chiovitti A."/>
            <person name="Davis A.K."/>
            <person name="Demarest M.S."/>
            <person name="Detter J.C."/>
            <person name="Glavina T."/>
            <person name="Goodstein D."/>
            <person name="Hadi M.Z."/>
            <person name="Hellsten U."/>
            <person name="Hildebrand M."/>
            <person name="Jenkins B.D."/>
            <person name="Jurka J."/>
            <person name="Kapitonov V.V."/>
            <person name="Kroger N."/>
            <person name="Lau W.W."/>
            <person name="Lane T.W."/>
            <person name="Larimer F.W."/>
            <person name="Lippmeier J.C."/>
            <person name="Lucas S."/>
            <person name="Medina M."/>
            <person name="Montsant A."/>
            <person name="Obornik M."/>
            <person name="Parker M.S."/>
            <person name="Palenik B."/>
            <person name="Pazour G.J."/>
            <person name="Richardson P.M."/>
            <person name="Rynearson T.A."/>
            <person name="Saito M.A."/>
            <person name="Schwartz D.C."/>
            <person name="Thamatrakoln K."/>
            <person name="Valentin K."/>
            <person name="Vardi A."/>
            <person name="Wilkerson F.P."/>
            <person name="Rokhsar D.S."/>
        </authorList>
    </citation>
    <scope>NUCLEOTIDE SEQUENCE [LARGE SCALE GENOMIC DNA]</scope>
    <source>
        <strain evidence="2 3">CCMP1335</strain>
    </source>
</reference>
<name>B8BQW5_THAPS</name>
<dbReference type="PaxDb" id="35128-Thaps20821"/>
<dbReference type="InterPro" id="IPR035940">
    <property type="entry name" value="CAP_sf"/>
</dbReference>
<accession>B8BQW5</accession>
<reference evidence="2 3" key="2">
    <citation type="journal article" date="2008" name="Nature">
        <title>The Phaeodactylum genome reveals the evolutionary history of diatom genomes.</title>
        <authorList>
            <person name="Bowler C."/>
            <person name="Allen A.E."/>
            <person name="Badger J.H."/>
            <person name="Grimwood J."/>
            <person name="Jabbari K."/>
            <person name="Kuo A."/>
            <person name="Maheswari U."/>
            <person name="Martens C."/>
            <person name="Maumus F."/>
            <person name="Otillar R.P."/>
            <person name="Rayko E."/>
            <person name="Salamov A."/>
            <person name="Vandepoele K."/>
            <person name="Beszteri B."/>
            <person name="Gruber A."/>
            <person name="Heijde M."/>
            <person name="Katinka M."/>
            <person name="Mock T."/>
            <person name="Valentin K."/>
            <person name="Verret F."/>
            <person name="Berges J.A."/>
            <person name="Brownlee C."/>
            <person name="Cadoret J.P."/>
            <person name="Chiovitti A."/>
            <person name="Choi C.J."/>
            <person name="Coesel S."/>
            <person name="De Martino A."/>
            <person name="Detter J.C."/>
            <person name="Durkin C."/>
            <person name="Falciatore A."/>
            <person name="Fournet J."/>
            <person name="Haruta M."/>
            <person name="Huysman M.J."/>
            <person name="Jenkins B.D."/>
            <person name="Jiroutova K."/>
            <person name="Jorgensen R.E."/>
            <person name="Joubert Y."/>
            <person name="Kaplan A."/>
            <person name="Kroger N."/>
            <person name="Kroth P.G."/>
            <person name="La Roche J."/>
            <person name="Lindquist E."/>
            <person name="Lommer M."/>
            <person name="Martin-Jezequel V."/>
            <person name="Lopez P.J."/>
            <person name="Lucas S."/>
            <person name="Mangogna M."/>
            <person name="McGinnis K."/>
            <person name="Medlin L.K."/>
            <person name="Montsant A."/>
            <person name="Oudot-Le Secq M.P."/>
            <person name="Napoli C."/>
            <person name="Obornik M."/>
            <person name="Parker M.S."/>
            <person name="Petit J.L."/>
            <person name="Porcel B.M."/>
            <person name="Poulsen N."/>
            <person name="Robison M."/>
            <person name="Rychlewski L."/>
            <person name="Rynearson T.A."/>
            <person name="Schmutz J."/>
            <person name="Shapiro H."/>
            <person name="Siaut M."/>
            <person name="Stanley M."/>
            <person name="Sussman M.R."/>
            <person name="Taylor A.R."/>
            <person name="Vardi A."/>
            <person name="von Dassow P."/>
            <person name="Vyverman W."/>
            <person name="Willis A."/>
            <person name="Wyrwicz L.S."/>
            <person name="Rokhsar D.S."/>
            <person name="Weissenbach J."/>
            <person name="Armbrust E.V."/>
            <person name="Green B.R."/>
            <person name="Van de Peer Y."/>
            <person name="Grigoriev I.V."/>
        </authorList>
    </citation>
    <scope>NUCLEOTIDE SEQUENCE [LARGE SCALE GENOMIC DNA]</scope>
    <source>
        <strain evidence="2 3">CCMP1335</strain>
    </source>
</reference>
<dbReference type="GO" id="GO:0005615">
    <property type="term" value="C:extracellular space"/>
    <property type="evidence" value="ECO:0000318"/>
    <property type="project" value="GO_Central"/>
</dbReference>
<feature type="domain" description="SCP" evidence="1">
    <location>
        <begin position="300"/>
        <end position="443"/>
    </location>
</feature>
<dbReference type="InParanoid" id="B8BQW5"/>
<evidence type="ECO:0000313" key="3">
    <source>
        <dbReference type="Proteomes" id="UP000001449"/>
    </source>
</evidence>
<dbReference type="OMA" id="EREETWP"/>
<dbReference type="GeneID" id="7451477"/>
<dbReference type="Proteomes" id="UP000001449">
    <property type="component" value="Chromosome 1"/>
</dbReference>
<dbReference type="SMART" id="SM00198">
    <property type="entry name" value="SCP"/>
    <property type="match status" value="1"/>
</dbReference>
<dbReference type="HOGENOM" id="CLU_030930_0_0_1"/>
<gene>
    <name evidence="2" type="ORF">THAPSDRAFT_20821</name>
</gene>
<dbReference type="InterPro" id="IPR014044">
    <property type="entry name" value="CAP_dom"/>
</dbReference>
<proteinExistence type="predicted"/>
<evidence type="ECO:0000259" key="1">
    <source>
        <dbReference type="SMART" id="SM00198"/>
    </source>
</evidence>
<dbReference type="EMBL" id="CM000638">
    <property type="protein sequence ID" value="EED96433.1"/>
    <property type="molecule type" value="Genomic_DNA"/>
</dbReference>
<evidence type="ECO:0000313" key="2">
    <source>
        <dbReference type="EMBL" id="EED96433.1"/>
    </source>
</evidence>
<protein>
    <recommendedName>
        <fullName evidence="1">SCP domain-containing protein</fullName>
    </recommendedName>
</protein>